<name>A0A3S3MLG7_9MAGN</name>
<evidence type="ECO:0000313" key="7">
    <source>
        <dbReference type="Proteomes" id="UP000283530"/>
    </source>
</evidence>
<comment type="similarity">
    <text evidence="2 3">Belongs to the glucosamine/galactosamine-6-phosphate isomerase family. 6-phosphogluconolactonase subfamily.</text>
</comment>
<dbReference type="InterPro" id="IPR039104">
    <property type="entry name" value="6PGL"/>
</dbReference>
<evidence type="ECO:0000256" key="2">
    <source>
        <dbReference type="ARBA" id="ARBA00010662"/>
    </source>
</evidence>
<dbReference type="OrthoDB" id="432544at2759"/>
<dbReference type="AlphaFoldDB" id="A0A3S3MLG7"/>
<organism evidence="6 7">
    <name type="scientific">Cinnamomum micranthum f. kanehirae</name>
    <dbReference type="NCBI Taxonomy" id="337451"/>
    <lineage>
        <taxon>Eukaryota</taxon>
        <taxon>Viridiplantae</taxon>
        <taxon>Streptophyta</taxon>
        <taxon>Embryophyta</taxon>
        <taxon>Tracheophyta</taxon>
        <taxon>Spermatophyta</taxon>
        <taxon>Magnoliopsida</taxon>
        <taxon>Magnoliidae</taxon>
        <taxon>Laurales</taxon>
        <taxon>Lauraceae</taxon>
        <taxon>Cinnamomum</taxon>
    </lineage>
</organism>
<feature type="domain" description="Glucosamine/galactosamine-6-phosphate isomerase" evidence="5">
    <location>
        <begin position="53"/>
        <end position="281"/>
    </location>
</feature>
<evidence type="ECO:0000256" key="1">
    <source>
        <dbReference type="ARBA" id="ARBA00004959"/>
    </source>
</evidence>
<proteinExistence type="inferred from homology"/>
<dbReference type="Proteomes" id="UP000283530">
    <property type="component" value="Unassembled WGS sequence"/>
</dbReference>
<sequence length="299" mass="32883">MAHVIPEDNNKNHQQNQGKKSRRAFLYVWWRHGEEGRRSEREKRAPQVRVFDNEEELSTALADYVAQLSEKAVRERGSFSIVLSGGNLIYLLRKLTTAPYVKTLDWSKWHVFWAEENVVGRSHPDSNYKQAKDGFLSKVPIHPGHVMLVNHGGSAELAAGDYEFAIRQLVRNQTVGVSRSSDCPRFDLILLVIGGDGRVASLLPGHPVLTEHTQWVAHVSGVPWDSVTLTIPVINSAANVAIMATGSHVAHPLAAAITDHCLQDGSHPAQLIAPANGELIWFVDAAAASLICQDESATT</sequence>
<dbReference type="EC" id="3.1.1.31" evidence="3"/>
<dbReference type="STRING" id="337451.A0A3S3MLG7"/>
<dbReference type="InterPro" id="IPR005900">
    <property type="entry name" value="6-phosphogluconolactonase_DevB"/>
</dbReference>
<dbReference type="GO" id="GO:0006098">
    <property type="term" value="P:pentose-phosphate shunt"/>
    <property type="evidence" value="ECO:0007669"/>
    <property type="project" value="UniProtKB-UniPathway"/>
</dbReference>
<accession>A0A3S3MLG7</accession>
<feature type="compositionally biased region" description="Basic and acidic residues" evidence="4">
    <location>
        <begin position="1"/>
        <end position="11"/>
    </location>
</feature>
<dbReference type="Pfam" id="PF01182">
    <property type="entry name" value="Glucosamine_iso"/>
    <property type="match status" value="1"/>
</dbReference>
<comment type="catalytic activity">
    <reaction evidence="3">
        <text>6-phospho-D-glucono-1,5-lactone + H2O = 6-phospho-D-gluconate + H(+)</text>
        <dbReference type="Rhea" id="RHEA:12556"/>
        <dbReference type="ChEBI" id="CHEBI:15377"/>
        <dbReference type="ChEBI" id="CHEBI:15378"/>
        <dbReference type="ChEBI" id="CHEBI:57955"/>
        <dbReference type="ChEBI" id="CHEBI:58759"/>
        <dbReference type="EC" id="3.1.1.31"/>
    </reaction>
</comment>
<dbReference type="InterPro" id="IPR037171">
    <property type="entry name" value="NagB/RpiA_transferase-like"/>
</dbReference>
<comment type="pathway">
    <text evidence="1">Carbohydrate degradation; pentose phosphate pathway.</text>
</comment>
<dbReference type="GO" id="GO:0005975">
    <property type="term" value="P:carbohydrate metabolic process"/>
    <property type="evidence" value="ECO:0007669"/>
    <property type="project" value="InterPro"/>
</dbReference>
<evidence type="ECO:0000256" key="3">
    <source>
        <dbReference type="RuleBase" id="RU365095"/>
    </source>
</evidence>
<dbReference type="PANTHER" id="PTHR11054:SF13">
    <property type="entry name" value="6-PHOSPHOGLUCONOLACTONASE-RELATED"/>
    <property type="match status" value="1"/>
</dbReference>
<evidence type="ECO:0000259" key="5">
    <source>
        <dbReference type="Pfam" id="PF01182"/>
    </source>
</evidence>
<keyword evidence="7" id="KW-1185">Reference proteome</keyword>
<dbReference type="InterPro" id="IPR006148">
    <property type="entry name" value="Glc/Gal-6P_isomerase"/>
</dbReference>
<reference evidence="6 7" key="1">
    <citation type="journal article" date="2019" name="Nat. Plants">
        <title>Stout camphor tree genome fills gaps in understanding of flowering plant genome evolution.</title>
        <authorList>
            <person name="Chaw S.M."/>
            <person name="Liu Y.C."/>
            <person name="Wu Y.W."/>
            <person name="Wang H.Y."/>
            <person name="Lin C.I."/>
            <person name="Wu C.S."/>
            <person name="Ke H.M."/>
            <person name="Chang L.Y."/>
            <person name="Hsu C.Y."/>
            <person name="Yang H.T."/>
            <person name="Sudianto E."/>
            <person name="Hsu M.H."/>
            <person name="Wu K.P."/>
            <person name="Wang L.N."/>
            <person name="Leebens-Mack J.H."/>
            <person name="Tsai I.J."/>
        </authorList>
    </citation>
    <scope>NUCLEOTIDE SEQUENCE [LARGE SCALE GENOMIC DNA]</scope>
    <source>
        <strain evidence="7">cv. Chaw 1501</strain>
        <tissue evidence="6">Young leaves</tissue>
    </source>
</reference>
<dbReference type="EMBL" id="QPKB01000003">
    <property type="protein sequence ID" value="RWR78599.1"/>
    <property type="molecule type" value="Genomic_DNA"/>
</dbReference>
<dbReference type="NCBIfam" id="TIGR01198">
    <property type="entry name" value="pgl"/>
    <property type="match status" value="1"/>
</dbReference>
<dbReference type="SUPFAM" id="SSF100950">
    <property type="entry name" value="NagB/RpiA/CoA transferase-like"/>
    <property type="match status" value="1"/>
</dbReference>
<feature type="region of interest" description="Disordered" evidence="4">
    <location>
        <begin position="1"/>
        <end position="20"/>
    </location>
</feature>
<dbReference type="PANTHER" id="PTHR11054">
    <property type="entry name" value="6-PHOSPHOGLUCONOLACTONASE"/>
    <property type="match status" value="1"/>
</dbReference>
<dbReference type="Gene3D" id="3.40.50.1360">
    <property type="match status" value="1"/>
</dbReference>
<comment type="caution">
    <text evidence="6">The sequence shown here is derived from an EMBL/GenBank/DDBJ whole genome shotgun (WGS) entry which is preliminary data.</text>
</comment>
<dbReference type="UniPathway" id="UPA00115"/>
<dbReference type="CDD" id="cd01400">
    <property type="entry name" value="6PGL"/>
    <property type="match status" value="1"/>
</dbReference>
<protein>
    <recommendedName>
        <fullName evidence="3">Probable 6-phosphogluconolactonase</fullName>
        <ecNumber evidence="3">3.1.1.31</ecNumber>
    </recommendedName>
</protein>
<dbReference type="GO" id="GO:0017057">
    <property type="term" value="F:6-phosphogluconolactonase activity"/>
    <property type="evidence" value="ECO:0007669"/>
    <property type="project" value="UniProtKB-EC"/>
</dbReference>
<evidence type="ECO:0000256" key="4">
    <source>
        <dbReference type="SAM" id="MobiDB-lite"/>
    </source>
</evidence>
<gene>
    <name evidence="6" type="ORF">CKAN_00713900</name>
</gene>
<evidence type="ECO:0000313" key="6">
    <source>
        <dbReference type="EMBL" id="RWR78599.1"/>
    </source>
</evidence>